<dbReference type="EMBL" id="JANPWB010000003">
    <property type="protein sequence ID" value="KAJ1202627.1"/>
    <property type="molecule type" value="Genomic_DNA"/>
</dbReference>
<evidence type="ECO:0000313" key="2">
    <source>
        <dbReference type="Proteomes" id="UP001066276"/>
    </source>
</evidence>
<comment type="caution">
    <text evidence="1">The sequence shown here is derived from an EMBL/GenBank/DDBJ whole genome shotgun (WGS) entry which is preliminary data.</text>
</comment>
<organism evidence="1 2">
    <name type="scientific">Pleurodeles waltl</name>
    <name type="common">Iberian ribbed newt</name>
    <dbReference type="NCBI Taxonomy" id="8319"/>
    <lineage>
        <taxon>Eukaryota</taxon>
        <taxon>Metazoa</taxon>
        <taxon>Chordata</taxon>
        <taxon>Craniata</taxon>
        <taxon>Vertebrata</taxon>
        <taxon>Euteleostomi</taxon>
        <taxon>Amphibia</taxon>
        <taxon>Batrachia</taxon>
        <taxon>Caudata</taxon>
        <taxon>Salamandroidea</taxon>
        <taxon>Salamandridae</taxon>
        <taxon>Pleurodelinae</taxon>
        <taxon>Pleurodeles</taxon>
    </lineage>
</organism>
<gene>
    <name evidence="1" type="ORF">NDU88_006424</name>
</gene>
<keyword evidence="2" id="KW-1185">Reference proteome</keyword>
<evidence type="ECO:0000313" key="1">
    <source>
        <dbReference type="EMBL" id="KAJ1202627.1"/>
    </source>
</evidence>
<proteinExistence type="predicted"/>
<name>A0AAV7VMQ9_PLEWA</name>
<accession>A0AAV7VMQ9</accession>
<dbReference type="Proteomes" id="UP001066276">
    <property type="component" value="Chromosome 2_1"/>
</dbReference>
<dbReference type="AlphaFoldDB" id="A0AAV7VMQ9"/>
<protein>
    <submittedName>
        <fullName evidence="1">Uncharacterized protein</fullName>
    </submittedName>
</protein>
<reference evidence="1" key="1">
    <citation type="journal article" date="2022" name="bioRxiv">
        <title>Sequencing and chromosome-scale assembly of the giantPleurodeles waltlgenome.</title>
        <authorList>
            <person name="Brown T."/>
            <person name="Elewa A."/>
            <person name="Iarovenko S."/>
            <person name="Subramanian E."/>
            <person name="Araus A.J."/>
            <person name="Petzold A."/>
            <person name="Susuki M."/>
            <person name="Suzuki K.-i.T."/>
            <person name="Hayashi T."/>
            <person name="Toyoda A."/>
            <person name="Oliveira C."/>
            <person name="Osipova E."/>
            <person name="Leigh N.D."/>
            <person name="Simon A."/>
            <person name="Yun M.H."/>
        </authorList>
    </citation>
    <scope>NUCLEOTIDE SEQUENCE</scope>
    <source>
        <strain evidence="1">20211129_DDA</strain>
        <tissue evidence="1">Liver</tissue>
    </source>
</reference>
<sequence>MLIVLAIESWNWGFYEERFEIGGEDGIEERLEACGITADRTADCEQRVPVYVHLRRVEEQLIIQLTVSNERIFLKTGDMFY</sequence>